<protein>
    <submittedName>
        <fullName evidence="6">MBL fold metallo-hydrolase</fullName>
    </submittedName>
</protein>
<proteinExistence type="inferred from homology"/>
<dbReference type="KEGG" id="nneo:PQG83_04665"/>
<dbReference type="Gene3D" id="3.60.15.10">
    <property type="entry name" value="Ribonuclease Z/Hydroxyacylglutathione hydrolase-like"/>
    <property type="match status" value="1"/>
</dbReference>
<evidence type="ECO:0000256" key="1">
    <source>
        <dbReference type="ARBA" id="ARBA00007749"/>
    </source>
</evidence>
<dbReference type="Pfam" id="PF00753">
    <property type="entry name" value="Lactamase_B"/>
    <property type="match status" value="1"/>
</dbReference>
<dbReference type="PANTHER" id="PTHR42978:SF6">
    <property type="entry name" value="QUORUM-QUENCHING LACTONASE YTNP-RELATED"/>
    <property type="match status" value="1"/>
</dbReference>
<evidence type="ECO:0000313" key="6">
    <source>
        <dbReference type="EMBL" id="WNM63049.1"/>
    </source>
</evidence>
<reference evidence="6 7" key="1">
    <citation type="submission" date="2023-01" db="EMBL/GenBank/DDBJ databases">
        <title>Cultivation and genomic characterization of new, ubiquitous marine nitrite-oxidizing bacteria from the Nitrospirales.</title>
        <authorList>
            <person name="Mueller A.J."/>
            <person name="Daebeler A."/>
            <person name="Herbold C.W."/>
            <person name="Kirkegaard R.H."/>
            <person name="Daims H."/>
        </authorList>
    </citation>
    <scope>NUCLEOTIDE SEQUENCE [LARGE SCALE GENOMIC DNA]</scope>
    <source>
        <strain evidence="6 7">DK</strain>
    </source>
</reference>
<evidence type="ECO:0000259" key="5">
    <source>
        <dbReference type="SMART" id="SM00849"/>
    </source>
</evidence>
<keyword evidence="4" id="KW-0862">Zinc</keyword>
<dbReference type="InterPro" id="IPR051013">
    <property type="entry name" value="MBL_superfamily_lactonases"/>
</dbReference>
<feature type="domain" description="Metallo-beta-lactamase" evidence="5">
    <location>
        <begin position="47"/>
        <end position="250"/>
    </location>
</feature>
<evidence type="ECO:0000256" key="3">
    <source>
        <dbReference type="ARBA" id="ARBA00022801"/>
    </source>
</evidence>
<dbReference type="RefSeq" id="WP_312747352.1">
    <property type="nucleotide sequence ID" value="NZ_CP116968.1"/>
</dbReference>
<dbReference type="SMART" id="SM00849">
    <property type="entry name" value="Lactamase_B"/>
    <property type="match status" value="1"/>
</dbReference>
<dbReference type="GO" id="GO:0016787">
    <property type="term" value="F:hydrolase activity"/>
    <property type="evidence" value="ECO:0007669"/>
    <property type="project" value="UniProtKB-KW"/>
</dbReference>
<keyword evidence="3" id="KW-0378">Hydrolase</keyword>
<dbReference type="EMBL" id="CP116968">
    <property type="protein sequence ID" value="WNM63049.1"/>
    <property type="molecule type" value="Genomic_DNA"/>
</dbReference>
<dbReference type="PANTHER" id="PTHR42978">
    <property type="entry name" value="QUORUM-QUENCHING LACTONASE YTNP-RELATED-RELATED"/>
    <property type="match status" value="1"/>
</dbReference>
<dbReference type="InterPro" id="IPR036866">
    <property type="entry name" value="RibonucZ/Hydroxyglut_hydro"/>
</dbReference>
<accession>A0AA96GS31</accession>
<gene>
    <name evidence="6" type="ORF">PQG83_04665</name>
</gene>
<keyword evidence="7" id="KW-1185">Reference proteome</keyword>
<evidence type="ECO:0000256" key="2">
    <source>
        <dbReference type="ARBA" id="ARBA00022723"/>
    </source>
</evidence>
<keyword evidence="2" id="KW-0479">Metal-binding</keyword>
<dbReference type="SUPFAM" id="SSF56281">
    <property type="entry name" value="Metallo-hydrolase/oxidoreductase"/>
    <property type="match status" value="1"/>
</dbReference>
<dbReference type="AlphaFoldDB" id="A0AA96GS31"/>
<evidence type="ECO:0000256" key="4">
    <source>
        <dbReference type="ARBA" id="ARBA00022833"/>
    </source>
</evidence>
<sequence>MKLGQFNIYPVTDGRFRLDGGAMFGVVPRVIWEKCCPADDHHRIPLSLTCLLIQAHGKNILVDTGLGSKQDKKFHRMFAVDQSSSLHDALHHYRLAPKDIDMVINTHLHFDHAGGNTRCDEKGRTIPTFPMARYLVQRGEFEDAIKANERTKASYRQENFIPILEHHQCEFVTGTTEWLPGVSMVVTPGHTKYHQSVKIESEGHTAFFLGDCIPTVSHLPLPYIMGYDLFPLQTLETKRWILDQAYEEGWLLIFEHDPRIEMGYVHKDPEGKYFLKPAEEARTA</sequence>
<dbReference type="GO" id="GO:0046872">
    <property type="term" value="F:metal ion binding"/>
    <property type="evidence" value="ECO:0007669"/>
    <property type="project" value="UniProtKB-KW"/>
</dbReference>
<comment type="similarity">
    <text evidence="1">Belongs to the metallo-beta-lactamase superfamily.</text>
</comment>
<name>A0AA96GS31_9BACT</name>
<evidence type="ECO:0000313" key="7">
    <source>
        <dbReference type="Proteomes" id="UP001302494"/>
    </source>
</evidence>
<dbReference type="Proteomes" id="UP001302494">
    <property type="component" value="Chromosome"/>
</dbReference>
<dbReference type="InterPro" id="IPR001279">
    <property type="entry name" value="Metallo-B-lactamas"/>
</dbReference>
<dbReference type="CDD" id="cd16281">
    <property type="entry name" value="metallo-hydrolase-like_MBL-fold"/>
    <property type="match status" value="1"/>
</dbReference>
<organism evidence="6 7">
    <name type="scientific">Candidatus Nitrospira neomarina</name>
    <dbReference type="NCBI Taxonomy" id="3020899"/>
    <lineage>
        <taxon>Bacteria</taxon>
        <taxon>Pseudomonadati</taxon>
        <taxon>Nitrospirota</taxon>
        <taxon>Nitrospiria</taxon>
        <taxon>Nitrospirales</taxon>
        <taxon>Nitrospiraceae</taxon>
        <taxon>Nitrospira</taxon>
    </lineage>
</organism>